<name>A0A4P6X5K1_HYDPS</name>
<evidence type="ECO:0000313" key="11">
    <source>
        <dbReference type="Proteomes" id="UP000293912"/>
    </source>
</evidence>
<evidence type="ECO:0000256" key="7">
    <source>
        <dbReference type="RuleBase" id="RU000620"/>
    </source>
</evidence>
<evidence type="ECO:0000259" key="9">
    <source>
        <dbReference type="PROSITE" id="PS51373"/>
    </source>
</evidence>
<dbReference type="GO" id="GO:0051539">
    <property type="term" value="F:4 iron, 4 sulfur cluster binding"/>
    <property type="evidence" value="ECO:0007669"/>
    <property type="project" value="UniProtKB-KW"/>
</dbReference>
<sequence precursor="true">MKNSSRRVFMFQVAAGSALLSAVAAQAQTLPMVNEKDAQPMALGYVADTNKADGKKFPKHAATQKCGNCTLYTGKPDAPSGPCGIFPGKAVAAGGWCSAYAKKA</sequence>
<dbReference type="Gene3D" id="4.10.490.10">
    <property type="entry name" value="High potential iron-sulphur protein"/>
    <property type="match status" value="1"/>
</dbReference>
<dbReference type="Proteomes" id="UP000293912">
    <property type="component" value="Chromosome"/>
</dbReference>
<keyword evidence="4 7" id="KW-0249">Electron transport</keyword>
<comment type="function">
    <text evidence="7">Specific class of high-redox-potential 4Fe-4S ferredoxins. Functions in anaerobic electron transport in most purple and in some other photosynthetic bacteria and in at least one genus (Paracoccus) of halophilic, denitrifying bacteria.</text>
</comment>
<dbReference type="InterPro" id="IPR000170">
    <property type="entry name" value="High_potential_FeS_prot"/>
</dbReference>
<evidence type="ECO:0000256" key="5">
    <source>
        <dbReference type="ARBA" id="ARBA00023004"/>
    </source>
</evidence>
<dbReference type="GO" id="GO:0009055">
    <property type="term" value="F:electron transfer activity"/>
    <property type="evidence" value="ECO:0007669"/>
    <property type="project" value="InterPro"/>
</dbReference>
<dbReference type="SUPFAM" id="SSF57652">
    <property type="entry name" value="HIPIP (high potential iron protein)"/>
    <property type="match status" value="1"/>
</dbReference>
<gene>
    <name evidence="10" type="primary">hip</name>
    <name evidence="10" type="ORF">HPF_15115</name>
</gene>
<keyword evidence="6 7" id="KW-0411">Iron-sulfur</keyword>
<evidence type="ECO:0000256" key="1">
    <source>
        <dbReference type="ARBA" id="ARBA00022448"/>
    </source>
</evidence>
<keyword evidence="3 7" id="KW-0479">Metal-binding</keyword>
<dbReference type="RefSeq" id="WP_079365636.1">
    <property type="nucleotide sequence ID" value="NZ_CP037867.1"/>
</dbReference>
<dbReference type="GO" id="GO:0046872">
    <property type="term" value="F:metal ion binding"/>
    <property type="evidence" value="ECO:0007669"/>
    <property type="project" value="UniProtKB-KW"/>
</dbReference>
<keyword evidence="8" id="KW-0732">Signal</keyword>
<evidence type="ECO:0000256" key="2">
    <source>
        <dbReference type="ARBA" id="ARBA00022485"/>
    </source>
</evidence>
<reference evidence="10 11" key="1">
    <citation type="submission" date="2019-03" db="EMBL/GenBank/DDBJ databases">
        <authorList>
            <person name="Sebastian G."/>
            <person name="Baumann P."/>
            <person name="Ruckert C."/>
            <person name="Kalinowski J."/>
            <person name="Nebel B."/>
            <person name="Takors R."/>
            <person name="Blombach B."/>
        </authorList>
    </citation>
    <scope>NUCLEOTIDE SEQUENCE [LARGE SCALE GENOMIC DNA]</scope>
    <source>
        <strain evidence="10 11">DSM 1084</strain>
    </source>
</reference>
<protein>
    <recommendedName>
        <fullName evidence="7">High-potential iron-sulfur protein</fullName>
        <shortName evidence="7">HiPIP</shortName>
    </recommendedName>
</protein>
<accession>A0A4P6X5K1</accession>
<dbReference type="PROSITE" id="PS51373">
    <property type="entry name" value="HIPIP"/>
    <property type="match status" value="1"/>
</dbReference>
<dbReference type="KEGG" id="hpse:HPF_15115"/>
<dbReference type="EMBL" id="CP037867">
    <property type="protein sequence ID" value="QBM29024.1"/>
    <property type="molecule type" value="Genomic_DNA"/>
</dbReference>
<evidence type="ECO:0000256" key="6">
    <source>
        <dbReference type="ARBA" id="ARBA00023014"/>
    </source>
</evidence>
<dbReference type="AlphaFoldDB" id="A0A4P6X5K1"/>
<keyword evidence="2 7" id="KW-0004">4Fe-4S</keyword>
<feature type="chain" id="PRO_5020735580" description="High-potential iron-sulfur protein" evidence="8">
    <location>
        <begin position="28"/>
        <end position="104"/>
    </location>
</feature>
<comment type="similarity">
    <text evidence="7">Belongs to the high-potential iron-sulfur protein (HiPIP) family.</text>
</comment>
<evidence type="ECO:0000313" key="10">
    <source>
        <dbReference type="EMBL" id="QBM29024.1"/>
    </source>
</evidence>
<comment type="subunit">
    <text evidence="7">Homodimer.</text>
</comment>
<feature type="domain" description="High potential iron-sulfur proteins family profile" evidence="9">
    <location>
        <begin position="27"/>
        <end position="104"/>
    </location>
</feature>
<dbReference type="GO" id="GO:0019646">
    <property type="term" value="P:aerobic electron transport chain"/>
    <property type="evidence" value="ECO:0007669"/>
    <property type="project" value="InterPro"/>
</dbReference>
<proteinExistence type="inferred from homology"/>
<evidence type="ECO:0000256" key="4">
    <source>
        <dbReference type="ARBA" id="ARBA00022982"/>
    </source>
</evidence>
<organism evidence="10 11">
    <name type="scientific">Hydrogenophaga pseudoflava</name>
    <name type="common">Pseudomonas carboxydoflava</name>
    <dbReference type="NCBI Taxonomy" id="47421"/>
    <lineage>
        <taxon>Bacteria</taxon>
        <taxon>Pseudomonadati</taxon>
        <taxon>Pseudomonadota</taxon>
        <taxon>Betaproteobacteria</taxon>
        <taxon>Burkholderiales</taxon>
        <taxon>Comamonadaceae</taxon>
        <taxon>Hydrogenophaga</taxon>
    </lineage>
</organism>
<dbReference type="PROSITE" id="PS51318">
    <property type="entry name" value="TAT"/>
    <property type="match status" value="1"/>
</dbReference>
<evidence type="ECO:0000256" key="8">
    <source>
        <dbReference type="SAM" id="SignalP"/>
    </source>
</evidence>
<dbReference type="InterPro" id="IPR036369">
    <property type="entry name" value="HIPIP_sf"/>
</dbReference>
<keyword evidence="1 7" id="KW-0813">Transport</keyword>
<evidence type="ECO:0000256" key="3">
    <source>
        <dbReference type="ARBA" id="ARBA00022723"/>
    </source>
</evidence>
<dbReference type="Pfam" id="PF01355">
    <property type="entry name" value="HIPIP"/>
    <property type="match status" value="1"/>
</dbReference>
<keyword evidence="5 7" id="KW-0408">Iron</keyword>
<dbReference type="InterPro" id="IPR006311">
    <property type="entry name" value="TAT_signal"/>
</dbReference>
<feature type="signal peptide" evidence="8">
    <location>
        <begin position="1"/>
        <end position="27"/>
    </location>
</feature>
<keyword evidence="11" id="KW-1185">Reference proteome</keyword>